<evidence type="ECO:0000313" key="2">
    <source>
        <dbReference type="Proteomes" id="UP000225337"/>
    </source>
</evidence>
<evidence type="ECO:0000313" key="1">
    <source>
        <dbReference type="EMBL" id="AKJ71495.1"/>
    </source>
</evidence>
<dbReference type="GO" id="GO:0004386">
    <property type="term" value="F:helicase activity"/>
    <property type="evidence" value="ECO:0007669"/>
    <property type="project" value="UniProtKB-KW"/>
</dbReference>
<organism evidence="1 2">
    <name type="scientific">Pseudomonas phage phiKT28</name>
    <dbReference type="NCBI Taxonomy" id="1597971"/>
    <lineage>
        <taxon>Viruses</taxon>
        <taxon>Duplodnaviria</taxon>
        <taxon>Heunggongvirae</taxon>
        <taxon>Uroviricota</taxon>
        <taxon>Caudoviricetes</taxon>
        <taxon>Lindbergviridae</taxon>
        <taxon>Pbunavirus</taxon>
        <taxon>Pbunavirus KTN6</taxon>
    </lineage>
</organism>
<accession>A0A0U2CK02</accession>
<protein>
    <submittedName>
        <fullName evidence="1">DNA helicase</fullName>
    </submittedName>
</protein>
<dbReference type="EMBL" id="KP340287">
    <property type="protein sequence ID" value="AKJ71495.1"/>
    <property type="molecule type" value="Genomic_DNA"/>
</dbReference>
<name>A0A0U2CK02_9CAUD</name>
<keyword evidence="1" id="KW-0347">Helicase</keyword>
<proteinExistence type="predicted"/>
<keyword evidence="1" id="KW-0547">Nucleotide-binding</keyword>
<dbReference type="Proteomes" id="UP000225337">
    <property type="component" value="Segment"/>
</dbReference>
<sequence length="138" mass="15806">MAMNDRETKAANAFKQRSLGRILIDFLETRRSGMSDSICMNRRGVQFWVEFKALEAWPKRTSTCPMARCFEPGQIPFLRERIGWGGRGFVLAKIGTDWLLLNPMLDLFDLNSRDLVEVASYAEGLDNIVQFLADLENK</sequence>
<keyword evidence="1" id="KW-0378">Hydrolase</keyword>
<gene>
    <name evidence="1" type="ORF">phiKT28_057</name>
</gene>
<keyword evidence="1" id="KW-0067">ATP-binding</keyword>
<reference evidence="1 2" key="1">
    <citation type="journal article" date="2015" name="PLoS ONE">
        <title>Characterization of the Newly Isolated Lytic Bacteriophages KTN6 and KT28 and Their Efficacy against Pseudomonas aeruginosa Biofilm.</title>
        <authorList>
            <person name="Danis-Wlodarczyk K."/>
            <person name="Olszak T."/>
            <person name="Arabski M."/>
            <person name="Wasik S."/>
            <person name="Majkowska-Skrobek G."/>
            <person name="Augustyniak D."/>
            <person name="Gula G."/>
            <person name="Briers Y."/>
            <person name="Jang H.B."/>
            <person name="Vandenheuvel D."/>
            <person name="Duda K.A."/>
            <person name="Lavigne R."/>
            <person name="Drulis-Kawa Z."/>
        </authorList>
    </citation>
    <scope>NUCLEOTIDE SEQUENCE [LARGE SCALE GENOMIC DNA]</scope>
</reference>